<dbReference type="GO" id="GO:0006396">
    <property type="term" value="P:RNA processing"/>
    <property type="evidence" value="ECO:0007669"/>
    <property type="project" value="InterPro"/>
</dbReference>
<dbReference type="InterPro" id="IPR023797">
    <property type="entry name" value="RNA3'_phos_cyclase_dom"/>
</dbReference>
<dbReference type="InterPro" id="IPR036553">
    <property type="entry name" value="RPTC_insert"/>
</dbReference>
<evidence type="ECO:0000313" key="3">
    <source>
        <dbReference type="Proteomes" id="UP000673691"/>
    </source>
</evidence>
<reference evidence="2 3" key="1">
    <citation type="journal article" name="Sci. Rep.">
        <title>Genome-scale phylogenetic analyses confirm Olpidium as the closest living zoosporic fungus to the non-flagellated, terrestrial fungi.</title>
        <authorList>
            <person name="Chang Y."/>
            <person name="Rochon D."/>
            <person name="Sekimoto S."/>
            <person name="Wang Y."/>
            <person name="Chovatia M."/>
            <person name="Sandor L."/>
            <person name="Salamov A."/>
            <person name="Grigoriev I.V."/>
            <person name="Stajich J.E."/>
            <person name="Spatafora J.W."/>
        </authorList>
    </citation>
    <scope>NUCLEOTIDE SEQUENCE [LARGE SCALE GENOMIC DNA]</scope>
    <source>
        <strain evidence="2">S191</strain>
    </source>
</reference>
<evidence type="ECO:0000259" key="1">
    <source>
        <dbReference type="Pfam" id="PF01137"/>
    </source>
</evidence>
<accession>A0A8H8A1L1</accession>
<dbReference type="InterPro" id="IPR037136">
    <property type="entry name" value="RNA3'_phos_cyclase_dom_sf"/>
</dbReference>
<keyword evidence="3" id="KW-1185">Reference proteome</keyword>
<dbReference type="OrthoDB" id="25029at2759"/>
<dbReference type="Gene3D" id="3.65.10.20">
    <property type="entry name" value="RNA 3'-terminal phosphate cyclase domain"/>
    <property type="match status" value="1"/>
</dbReference>
<dbReference type="PANTHER" id="PTHR11096:SF0">
    <property type="entry name" value="RNA 3'-TERMINAL PHOSPHATE CYCLASE"/>
    <property type="match status" value="1"/>
</dbReference>
<dbReference type="EMBL" id="JAEFCI010000744">
    <property type="protein sequence ID" value="KAG5463347.1"/>
    <property type="molecule type" value="Genomic_DNA"/>
</dbReference>
<dbReference type="SUPFAM" id="SSF55205">
    <property type="entry name" value="EPT/RTPC-like"/>
    <property type="match status" value="2"/>
</dbReference>
<dbReference type="Proteomes" id="UP000673691">
    <property type="component" value="Unassembled WGS sequence"/>
</dbReference>
<feature type="domain" description="RNA 3'-terminal phosphate cyclase" evidence="1">
    <location>
        <begin position="13"/>
        <end position="393"/>
    </location>
</feature>
<dbReference type="GO" id="GO:0005634">
    <property type="term" value="C:nucleus"/>
    <property type="evidence" value="ECO:0007669"/>
    <property type="project" value="TreeGrafter"/>
</dbReference>
<dbReference type="InterPro" id="IPR013792">
    <property type="entry name" value="RNA3'P_cycl/enolpyr_Trfase_a/b"/>
</dbReference>
<organism evidence="2 3">
    <name type="scientific">Olpidium bornovanus</name>
    <dbReference type="NCBI Taxonomy" id="278681"/>
    <lineage>
        <taxon>Eukaryota</taxon>
        <taxon>Fungi</taxon>
        <taxon>Fungi incertae sedis</taxon>
        <taxon>Olpidiomycota</taxon>
        <taxon>Olpidiomycotina</taxon>
        <taxon>Olpidiomycetes</taxon>
        <taxon>Olpidiales</taxon>
        <taxon>Olpidiaceae</taxon>
        <taxon>Olpidium</taxon>
    </lineage>
</organism>
<dbReference type="Pfam" id="PF01137">
    <property type="entry name" value="RTC"/>
    <property type="match status" value="1"/>
</dbReference>
<evidence type="ECO:0000313" key="2">
    <source>
        <dbReference type="EMBL" id="KAG5463347.1"/>
    </source>
</evidence>
<dbReference type="AlphaFoldDB" id="A0A8H8A1L1"/>
<name>A0A8H8A1L1_9FUNG</name>
<gene>
    <name evidence="2" type="ORF">BJ554DRAFT_8348</name>
</gene>
<dbReference type="InterPro" id="IPR000228">
    <property type="entry name" value="RNA3'_term_phos_cyc"/>
</dbReference>
<sequence length="431" mass="45920">MPPMVVIDSSIHDGGGQLLRNAISFSCVLRRPVTITRFRSQRNPPGLRPPHVACLDHVLQLCPAASIEGAEVGSQEVVFRAWDCPAPPEPGRGCGRGQRHYVVDVNPGAITLVFHAALVPLLFAPTADSTTVTYLGCTDASNAPPVDYVSEVFLKVIRAATRRPRSGGAAAAAAVPKLAEVEVLKRVVGIRDGGAAKMTVYPLRSLPALELLDRGRPERIRGRVFYSRKASKRAAEAARKEALRAISERFARAQSPPPPSAHGNPADRTALPSADVMIDLVRDTNCRGDMDGISAFLWLETTSQVVMAGFSVSSGAGGLEDEAAYSAIGLTAAEQLIRNWDQGGCVDEYLQDQLIYLMALADGVSKVLTGPLTPHTRGGIYVSEKMTEARFTVEPAGGIVGKVFAEPGVDDGKTLDDPRAIGAHKPQSALY</sequence>
<dbReference type="PANTHER" id="PTHR11096">
    <property type="entry name" value="RNA 3' TERMINAL PHOSPHATE CYCLASE"/>
    <property type="match status" value="1"/>
</dbReference>
<dbReference type="GO" id="GO:0003963">
    <property type="term" value="F:RNA-3'-phosphate cyclase activity"/>
    <property type="evidence" value="ECO:0007669"/>
    <property type="project" value="TreeGrafter"/>
</dbReference>
<feature type="non-terminal residue" evidence="2">
    <location>
        <position position="431"/>
    </location>
</feature>
<comment type="caution">
    <text evidence="2">The sequence shown here is derived from an EMBL/GenBank/DDBJ whole genome shotgun (WGS) entry which is preliminary data.</text>
</comment>
<proteinExistence type="predicted"/>
<dbReference type="Gene3D" id="3.30.360.20">
    <property type="entry name" value="RNA 3'-terminal phosphate cyclase, insert domain"/>
    <property type="match status" value="1"/>
</dbReference>
<protein>
    <submittedName>
        <fullName evidence="2">RNA 3'-terminal phosphate cyclase domain-containing protein</fullName>
    </submittedName>
</protein>